<dbReference type="EMBL" id="JAARUV010000010">
    <property type="protein sequence ID" value="MBC1780533.1"/>
    <property type="molecule type" value="Genomic_DNA"/>
</dbReference>
<organism evidence="4 5">
    <name type="scientific">Listeria booriae</name>
    <dbReference type="NCBI Taxonomy" id="1552123"/>
    <lineage>
        <taxon>Bacteria</taxon>
        <taxon>Bacillati</taxon>
        <taxon>Bacillota</taxon>
        <taxon>Bacilli</taxon>
        <taxon>Bacillales</taxon>
        <taxon>Listeriaceae</taxon>
        <taxon>Listeria</taxon>
    </lineage>
</organism>
<feature type="compositionally biased region" description="Polar residues" evidence="1">
    <location>
        <begin position="478"/>
        <end position="498"/>
    </location>
</feature>
<feature type="transmembrane region" description="Helical" evidence="2">
    <location>
        <begin position="98"/>
        <end position="115"/>
    </location>
</feature>
<reference evidence="4 5" key="1">
    <citation type="submission" date="2020-03" db="EMBL/GenBank/DDBJ databases">
        <title>Soil Listeria distribution.</title>
        <authorList>
            <person name="Liao J."/>
            <person name="Wiedmann M."/>
        </authorList>
    </citation>
    <scope>NUCLEOTIDE SEQUENCE [LARGE SCALE GENOMIC DNA]</scope>
    <source>
        <strain evidence="4 5">FSL L7-1017</strain>
    </source>
</reference>
<evidence type="ECO:0000256" key="1">
    <source>
        <dbReference type="SAM" id="MobiDB-lite"/>
    </source>
</evidence>
<keyword evidence="2" id="KW-0812">Transmembrane</keyword>
<feature type="transmembrane region" description="Helical" evidence="2">
    <location>
        <begin position="244"/>
        <end position="264"/>
    </location>
</feature>
<feature type="transmembrane region" description="Helical" evidence="2">
    <location>
        <begin position="71"/>
        <end position="92"/>
    </location>
</feature>
<proteinExistence type="predicted"/>
<gene>
    <name evidence="4" type="ORF">HCA46_17045</name>
</gene>
<evidence type="ECO:0000259" key="3">
    <source>
        <dbReference type="Pfam" id="PF26635"/>
    </source>
</evidence>
<keyword evidence="2" id="KW-1133">Transmembrane helix</keyword>
<feature type="transmembrane region" description="Helical" evidence="2">
    <location>
        <begin position="332"/>
        <end position="348"/>
    </location>
</feature>
<feature type="region of interest" description="Disordered" evidence="1">
    <location>
        <begin position="421"/>
        <end position="616"/>
    </location>
</feature>
<feature type="domain" description="DUF8208" evidence="3">
    <location>
        <begin position="19"/>
        <end position="374"/>
    </location>
</feature>
<protein>
    <recommendedName>
        <fullName evidence="3">DUF8208 domain-containing protein</fullName>
    </recommendedName>
</protein>
<feature type="region of interest" description="Disordered" evidence="1">
    <location>
        <begin position="637"/>
        <end position="657"/>
    </location>
</feature>
<feature type="compositionally biased region" description="Polar residues" evidence="1">
    <location>
        <begin position="599"/>
        <end position="608"/>
    </location>
</feature>
<keyword evidence="2" id="KW-0472">Membrane</keyword>
<feature type="compositionally biased region" description="Low complexity" evidence="1">
    <location>
        <begin position="561"/>
        <end position="572"/>
    </location>
</feature>
<evidence type="ECO:0000313" key="4">
    <source>
        <dbReference type="EMBL" id="MBC1780533.1"/>
    </source>
</evidence>
<accession>A0A7X0XTR6</accession>
<evidence type="ECO:0000313" key="5">
    <source>
        <dbReference type="Proteomes" id="UP000547643"/>
    </source>
</evidence>
<feature type="compositionally biased region" description="Low complexity" evidence="1">
    <location>
        <begin position="587"/>
        <end position="598"/>
    </location>
</feature>
<comment type="caution">
    <text evidence="4">The sequence shown here is derived from an EMBL/GenBank/DDBJ whole genome shotgun (WGS) entry which is preliminary data.</text>
</comment>
<evidence type="ECO:0000256" key="2">
    <source>
        <dbReference type="SAM" id="Phobius"/>
    </source>
</evidence>
<name>A0A7X0XTR6_9LIST</name>
<sequence length="657" mass="70475">MDDKSIIAIHNKFADYLHLSNIFTSIFRDAGWGLINLLAILFDALEGITDEVLGLFGFFKSPMVQAFISDFKPLIVVLFAMSICFLGYQLIFNRKFERQQILMNLVVAIFLVTLLNTGTDKAAMFATDAVEVINNQGKDFSEDSLAETIMKKNVVDIATFDAIDWKEPSKGTIRFSSTATRDLSATEMIDEDFEPKVNESLSEKSQKILSSKVTSDANGKERLGEINTGFISKIFPEKYYRYKINFFAILSQYIIGSAVLLFVSYKILRIYYELATSHILAGFVAFLDFKSGQRMKVLIMDILSSIIVIPIMFLNLKVYFWWNDFIGQNTDSITIIIIASFAGMLAVMDGPNLIEKLLGVDAGVKSGWKTLVGAAAATQAGKNILQGSASLARGVASFTGKSVDMAAAGAGALGGGIAGFNAGRNSMKPSRPPSGRDSDSDKKPNQTGPGPATGEGQGKDNKDGPPKAKNDSRPPESTGGTNKPTEGQTPNDKANGNTKPPEPSKNEGQKKPNDGKGFDPSTSPKATSSSGSSSDPTTKTSAGAQGGQGPSAATNESNNFDSSSGPDGSSSSGDGGDFTPSNAAEQAVSDAVDNSVVDKTSSGDNRTLGQYAKDAMMKPIKRTKTYRTTKKAFEISKNTGVKQAQKKADKLARKHEK</sequence>
<feature type="transmembrane region" description="Helical" evidence="2">
    <location>
        <begin position="299"/>
        <end position="320"/>
    </location>
</feature>
<dbReference type="InterPro" id="IPR058066">
    <property type="entry name" value="pXO2-14_N"/>
</dbReference>
<feature type="transmembrane region" description="Helical" evidence="2">
    <location>
        <begin position="270"/>
        <end position="287"/>
    </location>
</feature>
<dbReference type="RefSeq" id="WP_185495762.1">
    <property type="nucleotide sequence ID" value="NZ_JAARUV010000010.1"/>
</dbReference>
<feature type="compositionally biased region" description="Low complexity" evidence="1">
    <location>
        <begin position="519"/>
        <end position="543"/>
    </location>
</feature>
<feature type="compositionally biased region" description="Basic and acidic residues" evidence="1">
    <location>
        <begin position="457"/>
        <end position="474"/>
    </location>
</feature>
<dbReference type="NCBIfam" id="NF045890">
    <property type="entry name" value="conj_pls20_p028"/>
    <property type="match status" value="1"/>
</dbReference>
<dbReference type="AlphaFoldDB" id="A0A7X0XTR6"/>
<feature type="compositionally biased region" description="Basic and acidic residues" evidence="1">
    <location>
        <begin position="434"/>
        <end position="444"/>
    </location>
</feature>
<dbReference type="InterPro" id="IPR058521">
    <property type="entry name" value="DUF8208"/>
</dbReference>
<feature type="compositionally biased region" description="Basic and acidic residues" evidence="1">
    <location>
        <begin position="502"/>
        <end position="517"/>
    </location>
</feature>
<dbReference type="Proteomes" id="UP000547643">
    <property type="component" value="Unassembled WGS sequence"/>
</dbReference>
<dbReference type="Pfam" id="PF26635">
    <property type="entry name" value="DUF8208"/>
    <property type="match status" value="1"/>
</dbReference>